<evidence type="ECO:0000313" key="15">
    <source>
        <dbReference type="EMBL" id="KAK4258282.1"/>
    </source>
</evidence>
<evidence type="ECO:0000256" key="4">
    <source>
        <dbReference type="ARBA" id="ARBA00022692"/>
    </source>
</evidence>
<dbReference type="PANTHER" id="PTHR27009">
    <property type="entry name" value="RUST RESISTANCE KINASE LR10-RELATED"/>
    <property type="match status" value="1"/>
</dbReference>
<evidence type="ECO:0000256" key="7">
    <source>
        <dbReference type="ARBA" id="ARBA00022777"/>
    </source>
</evidence>
<evidence type="ECO:0000256" key="8">
    <source>
        <dbReference type="ARBA" id="ARBA00022840"/>
    </source>
</evidence>
<dbReference type="InterPro" id="IPR011009">
    <property type="entry name" value="Kinase-like_dom_sf"/>
</dbReference>
<dbReference type="Pfam" id="PF13947">
    <property type="entry name" value="GUB_WAK_bind"/>
    <property type="match status" value="1"/>
</dbReference>
<comment type="caution">
    <text evidence="15">The sequence shown here is derived from an EMBL/GenBank/DDBJ whole genome shotgun (WGS) entry which is preliminary data.</text>
</comment>
<dbReference type="GO" id="GO:0016020">
    <property type="term" value="C:membrane"/>
    <property type="evidence" value="ECO:0007669"/>
    <property type="project" value="UniProtKB-SubCell"/>
</dbReference>
<dbReference type="SUPFAM" id="SSF56112">
    <property type="entry name" value="Protein kinase-like (PK-like)"/>
    <property type="match status" value="1"/>
</dbReference>
<dbReference type="GO" id="GO:0004674">
    <property type="term" value="F:protein serine/threonine kinase activity"/>
    <property type="evidence" value="ECO:0007669"/>
    <property type="project" value="UniProtKB-KW"/>
</dbReference>
<sequence>MELRRKGFDGSKKLSIHKCSSYRLLSQMETEKGFWCRCSVLWLSLLLTEGVLSSEHANKSCTSSCGIITNISYPFRLRDDPPYCGHHGYELACENNITLLHLNDSSDGKDGRYRVIGRDEVLGTYRVMGINYNNYTIRLVDPGIQKGNCSSLPLYSLSRSNFDSYLDLEDSSNPYIITWLTKYLREYIKLTKQVGYLNCSNPVRDDTAYVDTAPCVNWESKGGGHLYAVAGDLLAHQFKPQCRLKWVTLTAQDWKSLLPGGIKSYTDIHTLLSSGFEISWLPRVCADLNCLNRTYCGFSPESQSLQCVHWTDLPQCSSPLGIYFSTCRKLPTLRIFAEDFAHGVIEGLNRIVNMYVDDHTFYDFGPSKVLIKLGNVIGRFLFPYIAMRFLLGVIFLFILLIYTWRRRHLSMYEDIEDFIRLHDLIPIRYSYKELKAMTEDFKNKLGEGGFGTVYKGKLRSGLDVAIKMLGKSKGNGQEFISEVATIGRIHHFNVVHLVGFCVEGTKRALVYEFMPNGSLDKYIFSKGSISLSYHKIHEISLGIAHGIAYLHHGCDMQILHFDIKPHNILLDENFNPKISDFGLARLYSIDDSIVTLTAARGTIGYMAPELFYKNIGGVSYKADVYSFGMLLMEMASQRRNLNPHVEHSSQLYFPLWVYDQFDEEKDIEMEDFSEEDKDLAKKMFIVALWCIQLKPADRPSMGKVIEMLEADDVESLEMPPKPSLYPNEEVLVDGSSSSHATSTISLHSHSCQGECIS</sequence>
<dbReference type="InterPro" id="IPR008271">
    <property type="entry name" value="Ser/Thr_kinase_AS"/>
</dbReference>
<feature type="transmembrane region" description="Helical" evidence="13">
    <location>
        <begin position="381"/>
        <end position="402"/>
    </location>
</feature>
<dbReference type="FunFam" id="3.30.200.20:FF:000178">
    <property type="entry name" value="serine/threonine-protein kinase PBS1-like"/>
    <property type="match status" value="1"/>
</dbReference>
<evidence type="ECO:0000256" key="11">
    <source>
        <dbReference type="ARBA" id="ARBA00023180"/>
    </source>
</evidence>
<evidence type="ECO:0000313" key="16">
    <source>
        <dbReference type="Proteomes" id="UP001293593"/>
    </source>
</evidence>
<dbReference type="InterPro" id="IPR000719">
    <property type="entry name" value="Prot_kinase_dom"/>
</dbReference>
<dbReference type="Pfam" id="PF07714">
    <property type="entry name" value="PK_Tyr_Ser-Thr"/>
    <property type="match status" value="1"/>
</dbReference>
<gene>
    <name evidence="15" type="ORF">QN277_007746</name>
</gene>
<evidence type="ECO:0000256" key="2">
    <source>
        <dbReference type="ARBA" id="ARBA00022527"/>
    </source>
</evidence>
<reference evidence="15" key="1">
    <citation type="submission" date="2023-10" db="EMBL/GenBank/DDBJ databases">
        <title>Chromosome-level genome of the transformable northern wattle, Acacia crassicarpa.</title>
        <authorList>
            <person name="Massaro I."/>
            <person name="Sinha N.R."/>
            <person name="Poethig S."/>
            <person name="Leichty A.R."/>
        </authorList>
    </citation>
    <scope>NUCLEOTIDE SEQUENCE</scope>
    <source>
        <strain evidence="15">Acra3RX</strain>
        <tissue evidence="15">Leaf</tissue>
    </source>
</reference>
<feature type="binding site" evidence="12">
    <location>
        <position position="467"/>
    </location>
    <ligand>
        <name>ATP</name>
        <dbReference type="ChEBI" id="CHEBI:30616"/>
    </ligand>
</feature>
<dbReference type="InterPro" id="IPR025287">
    <property type="entry name" value="WAK_GUB"/>
</dbReference>
<evidence type="ECO:0000256" key="10">
    <source>
        <dbReference type="ARBA" id="ARBA00023136"/>
    </source>
</evidence>
<keyword evidence="9 13" id="KW-1133">Transmembrane helix</keyword>
<organism evidence="15 16">
    <name type="scientific">Acacia crassicarpa</name>
    <name type="common">northern wattle</name>
    <dbReference type="NCBI Taxonomy" id="499986"/>
    <lineage>
        <taxon>Eukaryota</taxon>
        <taxon>Viridiplantae</taxon>
        <taxon>Streptophyta</taxon>
        <taxon>Embryophyta</taxon>
        <taxon>Tracheophyta</taxon>
        <taxon>Spermatophyta</taxon>
        <taxon>Magnoliopsida</taxon>
        <taxon>eudicotyledons</taxon>
        <taxon>Gunneridae</taxon>
        <taxon>Pentapetalae</taxon>
        <taxon>rosids</taxon>
        <taxon>fabids</taxon>
        <taxon>Fabales</taxon>
        <taxon>Fabaceae</taxon>
        <taxon>Caesalpinioideae</taxon>
        <taxon>mimosoid clade</taxon>
        <taxon>Acacieae</taxon>
        <taxon>Acacia</taxon>
    </lineage>
</organism>
<keyword evidence="6 12" id="KW-0547">Nucleotide-binding</keyword>
<name>A0AAE1IV30_9FABA</name>
<feature type="domain" description="Protein kinase" evidence="14">
    <location>
        <begin position="439"/>
        <end position="716"/>
    </location>
</feature>
<dbReference type="Gene3D" id="3.30.200.20">
    <property type="entry name" value="Phosphorylase Kinase, domain 1"/>
    <property type="match status" value="1"/>
</dbReference>
<evidence type="ECO:0000259" key="14">
    <source>
        <dbReference type="PROSITE" id="PS50011"/>
    </source>
</evidence>
<evidence type="ECO:0000256" key="12">
    <source>
        <dbReference type="PROSITE-ProRule" id="PRU10141"/>
    </source>
</evidence>
<dbReference type="FunFam" id="1.10.510.10:FF:000590">
    <property type="entry name" value="PR5-like receptor kinase"/>
    <property type="match status" value="1"/>
</dbReference>
<evidence type="ECO:0000256" key="5">
    <source>
        <dbReference type="ARBA" id="ARBA00022729"/>
    </source>
</evidence>
<dbReference type="PROSITE" id="PS00107">
    <property type="entry name" value="PROTEIN_KINASE_ATP"/>
    <property type="match status" value="1"/>
</dbReference>
<dbReference type="InterPro" id="IPR045874">
    <property type="entry name" value="LRK10/LRL21-25-like"/>
</dbReference>
<protein>
    <recommendedName>
        <fullName evidence="14">Protein kinase domain-containing protein</fullName>
    </recommendedName>
</protein>
<dbReference type="GO" id="GO:0030247">
    <property type="term" value="F:polysaccharide binding"/>
    <property type="evidence" value="ECO:0007669"/>
    <property type="project" value="InterPro"/>
</dbReference>
<evidence type="ECO:0000256" key="1">
    <source>
        <dbReference type="ARBA" id="ARBA00004479"/>
    </source>
</evidence>
<dbReference type="InterPro" id="IPR017441">
    <property type="entry name" value="Protein_kinase_ATP_BS"/>
</dbReference>
<keyword evidence="8 12" id="KW-0067">ATP-binding</keyword>
<keyword evidence="11" id="KW-0325">Glycoprotein</keyword>
<evidence type="ECO:0000256" key="6">
    <source>
        <dbReference type="ARBA" id="ARBA00022741"/>
    </source>
</evidence>
<accession>A0AAE1IV30</accession>
<dbReference type="GO" id="GO:0005524">
    <property type="term" value="F:ATP binding"/>
    <property type="evidence" value="ECO:0007669"/>
    <property type="project" value="UniProtKB-UniRule"/>
</dbReference>
<proteinExistence type="predicted"/>
<comment type="subcellular location">
    <subcellularLocation>
        <location evidence="1">Membrane</location>
        <topology evidence="1">Single-pass type I membrane protein</topology>
    </subcellularLocation>
</comment>
<evidence type="ECO:0000256" key="3">
    <source>
        <dbReference type="ARBA" id="ARBA00022679"/>
    </source>
</evidence>
<dbReference type="EMBL" id="JAWXYG010000012">
    <property type="protein sequence ID" value="KAK4258282.1"/>
    <property type="molecule type" value="Genomic_DNA"/>
</dbReference>
<keyword evidence="2" id="KW-0723">Serine/threonine-protein kinase</keyword>
<keyword evidence="5" id="KW-0732">Signal</keyword>
<dbReference type="Gene3D" id="1.10.510.10">
    <property type="entry name" value="Transferase(Phosphotransferase) domain 1"/>
    <property type="match status" value="1"/>
</dbReference>
<keyword evidence="7" id="KW-0418">Kinase</keyword>
<keyword evidence="16" id="KW-1185">Reference proteome</keyword>
<keyword evidence="4 13" id="KW-0812">Transmembrane</keyword>
<dbReference type="InterPro" id="IPR001245">
    <property type="entry name" value="Ser-Thr/Tyr_kinase_cat_dom"/>
</dbReference>
<dbReference type="PROSITE" id="PS00108">
    <property type="entry name" value="PROTEIN_KINASE_ST"/>
    <property type="match status" value="1"/>
</dbReference>
<dbReference type="SMART" id="SM00220">
    <property type="entry name" value="S_TKc"/>
    <property type="match status" value="1"/>
</dbReference>
<keyword evidence="10 13" id="KW-0472">Membrane</keyword>
<evidence type="ECO:0000256" key="9">
    <source>
        <dbReference type="ARBA" id="ARBA00022989"/>
    </source>
</evidence>
<dbReference type="AlphaFoldDB" id="A0AAE1IV30"/>
<keyword evidence="3" id="KW-0808">Transferase</keyword>
<dbReference type="Proteomes" id="UP001293593">
    <property type="component" value="Unassembled WGS sequence"/>
</dbReference>
<dbReference type="PROSITE" id="PS50011">
    <property type="entry name" value="PROTEIN_KINASE_DOM"/>
    <property type="match status" value="1"/>
</dbReference>
<evidence type="ECO:0000256" key="13">
    <source>
        <dbReference type="SAM" id="Phobius"/>
    </source>
</evidence>